<protein>
    <submittedName>
        <fullName evidence="2">Uncharacterized protein</fullName>
    </submittedName>
</protein>
<name>A0A850H577_9SPHN</name>
<dbReference type="EMBL" id="JABWGV010000003">
    <property type="protein sequence ID" value="NVD45038.1"/>
    <property type="molecule type" value="Genomic_DNA"/>
</dbReference>
<evidence type="ECO:0000313" key="2">
    <source>
        <dbReference type="EMBL" id="NVD45038.1"/>
    </source>
</evidence>
<keyword evidence="1" id="KW-1133">Transmembrane helix</keyword>
<accession>A0A850H577</accession>
<dbReference type="RefSeq" id="WP_176267375.1">
    <property type="nucleotide sequence ID" value="NZ_JABWGV010000003.1"/>
</dbReference>
<keyword evidence="1" id="KW-0472">Membrane</keyword>
<organism evidence="2 3">
    <name type="scientific">Qipengyuania atrilutea</name>
    <dbReference type="NCBI Taxonomy" id="2744473"/>
    <lineage>
        <taxon>Bacteria</taxon>
        <taxon>Pseudomonadati</taxon>
        <taxon>Pseudomonadota</taxon>
        <taxon>Alphaproteobacteria</taxon>
        <taxon>Sphingomonadales</taxon>
        <taxon>Erythrobacteraceae</taxon>
        <taxon>Qipengyuania</taxon>
    </lineage>
</organism>
<gene>
    <name evidence="2" type="ORF">HUV48_08390</name>
</gene>
<dbReference type="Proteomes" id="UP000561438">
    <property type="component" value="Unassembled WGS sequence"/>
</dbReference>
<feature type="transmembrane region" description="Helical" evidence="1">
    <location>
        <begin position="6"/>
        <end position="37"/>
    </location>
</feature>
<keyword evidence="3" id="KW-1185">Reference proteome</keyword>
<sequence>MRLLGYIVAGCIALAVLQAAVVAGVVLCLLLWLYALIVHLANDTLMAAVEAGAAGITGWAKP</sequence>
<comment type="caution">
    <text evidence="2">The sequence shown here is derived from an EMBL/GenBank/DDBJ whole genome shotgun (WGS) entry which is preliminary data.</text>
</comment>
<proteinExistence type="predicted"/>
<dbReference type="AlphaFoldDB" id="A0A850H577"/>
<evidence type="ECO:0000256" key="1">
    <source>
        <dbReference type="SAM" id="Phobius"/>
    </source>
</evidence>
<evidence type="ECO:0000313" key="3">
    <source>
        <dbReference type="Proteomes" id="UP000561438"/>
    </source>
</evidence>
<reference evidence="2 3" key="1">
    <citation type="submission" date="2020-06" db="EMBL/GenBank/DDBJ databases">
        <title>Altererythrobacter sp. HHU K3-1.</title>
        <authorList>
            <person name="Zhang D."/>
            <person name="Xue H."/>
        </authorList>
    </citation>
    <scope>NUCLEOTIDE SEQUENCE [LARGE SCALE GENOMIC DNA]</scope>
    <source>
        <strain evidence="2 3">HHU K3-1</strain>
    </source>
</reference>
<keyword evidence="1" id="KW-0812">Transmembrane</keyword>